<organism evidence="2 3">
    <name type="scientific">Mediterraneibacter butyricigenes</name>
    <dbReference type="NCBI Taxonomy" id="2316025"/>
    <lineage>
        <taxon>Bacteria</taxon>
        <taxon>Bacillati</taxon>
        <taxon>Bacillota</taxon>
        <taxon>Clostridia</taxon>
        <taxon>Lachnospirales</taxon>
        <taxon>Lachnospiraceae</taxon>
        <taxon>Mediterraneibacter</taxon>
    </lineage>
</organism>
<reference evidence="3" key="1">
    <citation type="submission" date="2018-09" db="EMBL/GenBank/DDBJ databases">
        <title>Draft Genome Sequence of Mediterraneibacter sp. KCTC 15684.</title>
        <authorList>
            <person name="Kim J.S."/>
            <person name="Han K.I."/>
            <person name="Suh M.K."/>
            <person name="Lee K.C."/>
            <person name="Eom M.K."/>
            <person name="Lee J.H."/>
            <person name="Park S.H."/>
            <person name="Kang S.W."/>
            <person name="Park J.E."/>
            <person name="Oh B.S."/>
            <person name="Yu S.Y."/>
            <person name="Choi S.H."/>
            <person name="Lee D.H."/>
            <person name="Yoon H."/>
            <person name="Kim B."/>
            <person name="Yang S.J."/>
            <person name="Lee J.S."/>
        </authorList>
    </citation>
    <scope>NUCLEOTIDE SEQUENCE [LARGE SCALE GENOMIC DNA]</scope>
    <source>
        <strain evidence="3">KCTC 15684</strain>
    </source>
</reference>
<dbReference type="RefSeq" id="WP_119298757.1">
    <property type="nucleotide sequence ID" value="NZ_BHGK01000001.1"/>
</dbReference>
<dbReference type="AlphaFoldDB" id="A0A391P6Z9"/>
<dbReference type="Gene3D" id="3.30.160.250">
    <property type="match status" value="1"/>
</dbReference>
<dbReference type="Pfam" id="PF15919">
    <property type="entry name" value="HicB_lk_antitox"/>
    <property type="match status" value="1"/>
</dbReference>
<dbReference type="Proteomes" id="UP000265643">
    <property type="component" value="Unassembled WGS sequence"/>
</dbReference>
<comment type="caution">
    <text evidence="2">The sequence shown here is derived from an EMBL/GenBank/DDBJ whole genome shotgun (WGS) entry which is preliminary data.</text>
</comment>
<gene>
    <name evidence="2" type="ORF">KGMB01110_25320</name>
</gene>
<proteinExistence type="predicted"/>
<evidence type="ECO:0000313" key="3">
    <source>
        <dbReference type="Proteomes" id="UP000265643"/>
    </source>
</evidence>
<keyword evidence="3" id="KW-1185">Reference proteome</keyword>
<protein>
    <submittedName>
        <fullName evidence="2">Antitoxin HicB</fullName>
    </submittedName>
</protein>
<name>A0A391P6Z9_9FIRM</name>
<dbReference type="InterPro" id="IPR035069">
    <property type="entry name" value="TTHA1013/TTHA0281-like"/>
</dbReference>
<evidence type="ECO:0000313" key="2">
    <source>
        <dbReference type="EMBL" id="GCA68096.1"/>
    </source>
</evidence>
<evidence type="ECO:0000259" key="1">
    <source>
        <dbReference type="Pfam" id="PF15919"/>
    </source>
</evidence>
<dbReference type="SUPFAM" id="SSF143100">
    <property type="entry name" value="TTHA1013/TTHA0281-like"/>
    <property type="match status" value="1"/>
</dbReference>
<dbReference type="EMBL" id="BHGK01000001">
    <property type="protein sequence ID" value="GCA68096.1"/>
    <property type="molecule type" value="Genomic_DNA"/>
</dbReference>
<sequence>MEKNIPVYPVVLSKDEKGYFVAIPDFEVYTEGKNLGDAIFMARDAIGINALQLEDEGKELPEPFSKEIEKAEGDIVTLVDVDITEYRRKENRMVRKNCTIPYYLNEEAEKAGINFSRLLQDAIKEKLCC</sequence>
<feature type="domain" description="HicB-like antitoxin of toxin-antitoxin system" evidence="1">
    <location>
        <begin position="8"/>
        <end position="107"/>
    </location>
</feature>
<accession>A0A391P6Z9</accession>
<dbReference type="InterPro" id="IPR031807">
    <property type="entry name" value="HicB-like"/>
</dbReference>